<keyword evidence="1" id="KW-1133">Transmembrane helix</keyword>
<dbReference type="EMBL" id="CP071527">
    <property type="protein sequence ID" value="USQ14655.1"/>
    <property type="molecule type" value="Genomic_DNA"/>
</dbReference>
<sequence>MTKLKQNNLLSLPNNVLLDILNYFGQEPLGNQHGKTSEAMRSQLAVYSANKALHQLSHSIYGVRSRQYSLSKNNLMLFKSFHDDIDQEELKSQQRKIIFDNKLSKHSAALNSLYTKLACSNVIALAAFFGAAQYDRELAWLILTLCLLVSVLSCITICLAPPSLKIAKKTFHFLEDRELCARKEREFNLRHEVFRKEEELETQCQHLIHN</sequence>
<feature type="transmembrane region" description="Helical" evidence="1">
    <location>
        <begin position="138"/>
        <end position="160"/>
    </location>
</feature>
<evidence type="ECO:0008006" key="4">
    <source>
        <dbReference type="Google" id="ProtNLM"/>
    </source>
</evidence>
<accession>A0ABY4YAJ1</accession>
<protein>
    <recommendedName>
        <fullName evidence="4">F-box domain-containing protein</fullName>
    </recommendedName>
</protein>
<evidence type="ECO:0000313" key="3">
    <source>
        <dbReference type="Proteomes" id="UP001057474"/>
    </source>
</evidence>
<proteinExistence type="predicted"/>
<organism evidence="2 3">
    <name type="scientific">Legionella lytica</name>
    <dbReference type="NCBI Taxonomy" id="96232"/>
    <lineage>
        <taxon>Bacteria</taxon>
        <taxon>Pseudomonadati</taxon>
        <taxon>Pseudomonadota</taxon>
        <taxon>Gammaproteobacteria</taxon>
        <taxon>Legionellales</taxon>
        <taxon>Legionellaceae</taxon>
        <taxon>Legionella</taxon>
    </lineage>
</organism>
<keyword evidence="1" id="KW-0472">Membrane</keyword>
<feature type="transmembrane region" description="Helical" evidence="1">
    <location>
        <begin position="113"/>
        <end position="132"/>
    </location>
</feature>
<dbReference type="Proteomes" id="UP001057474">
    <property type="component" value="Chromosome"/>
</dbReference>
<evidence type="ECO:0000256" key="1">
    <source>
        <dbReference type="SAM" id="Phobius"/>
    </source>
</evidence>
<reference evidence="2" key="1">
    <citation type="submission" date="2021-03" db="EMBL/GenBank/DDBJ databases">
        <title>Legionella lytica PCM 2298.</title>
        <authorList>
            <person name="Koper P."/>
        </authorList>
    </citation>
    <scope>NUCLEOTIDE SEQUENCE</scope>
    <source>
        <strain evidence="2">PCM 2298</strain>
    </source>
</reference>
<keyword evidence="1" id="KW-0812">Transmembrane</keyword>
<evidence type="ECO:0000313" key="2">
    <source>
        <dbReference type="EMBL" id="USQ14655.1"/>
    </source>
</evidence>
<dbReference type="RefSeq" id="WP_252581281.1">
    <property type="nucleotide sequence ID" value="NZ_CP071527.1"/>
</dbReference>
<gene>
    <name evidence="2" type="ORF">J2N86_04950</name>
</gene>
<keyword evidence="3" id="KW-1185">Reference proteome</keyword>
<name>A0ABY4YAJ1_9GAMM</name>